<name>A0A5Q3QD22_9PSEU</name>
<keyword evidence="1" id="KW-1133">Transmembrane helix</keyword>
<dbReference type="EMBL" id="CP045929">
    <property type="protein sequence ID" value="QGK71800.1"/>
    <property type="molecule type" value="Genomic_DNA"/>
</dbReference>
<accession>A0A5Q3QD22</accession>
<gene>
    <name evidence="2" type="ORF">GIY23_21815</name>
</gene>
<proteinExistence type="predicted"/>
<evidence type="ECO:0000256" key="1">
    <source>
        <dbReference type="SAM" id="Phobius"/>
    </source>
</evidence>
<evidence type="ECO:0000313" key="3">
    <source>
        <dbReference type="Proteomes" id="UP000371041"/>
    </source>
</evidence>
<dbReference type="Proteomes" id="UP000371041">
    <property type="component" value="Chromosome"/>
</dbReference>
<keyword evidence="1" id="KW-0812">Transmembrane</keyword>
<reference evidence="3" key="1">
    <citation type="submission" date="2019-11" db="EMBL/GenBank/DDBJ databases">
        <title>The complete genome sequence of Saccharopolyspora sp. E2A.</title>
        <authorList>
            <person name="Zhang G."/>
        </authorList>
    </citation>
    <scope>NUCLEOTIDE SEQUENCE [LARGE SCALE GENOMIC DNA]</scope>
    <source>
        <strain evidence="3">E2A</strain>
    </source>
</reference>
<keyword evidence="1" id="KW-0472">Membrane</keyword>
<evidence type="ECO:0000313" key="2">
    <source>
        <dbReference type="EMBL" id="QGK71800.1"/>
    </source>
</evidence>
<organism evidence="2 3">
    <name type="scientific">Allosaccharopolyspora coralli</name>
    <dbReference type="NCBI Taxonomy" id="2665642"/>
    <lineage>
        <taxon>Bacteria</taxon>
        <taxon>Bacillati</taxon>
        <taxon>Actinomycetota</taxon>
        <taxon>Actinomycetes</taxon>
        <taxon>Pseudonocardiales</taxon>
        <taxon>Pseudonocardiaceae</taxon>
        <taxon>Allosaccharopolyspora</taxon>
    </lineage>
</organism>
<dbReference type="RefSeq" id="WP_154078368.1">
    <property type="nucleotide sequence ID" value="NZ_CP045929.1"/>
</dbReference>
<sequence length="65" mass="6444">MGSGESPERLLSAALRAQASGGTPTARPGATQVTAHRRLPVLPIIVFAAALGLVAGVVVGVLSLL</sequence>
<dbReference type="AlphaFoldDB" id="A0A5Q3QD22"/>
<dbReference type="KEGG" id="sace:GIY23_21815"/>
<keyword evidence="3" id="KW-1185">Reference proteome</keyword>
<protein>
    <submittedName>
        <fullName evidence="2">Uncharacterized protein</fullName>
    </submittedName>
</protein>
<feature type="transmembrane region" description="Helical" evidence="1">
    <location>
        <begin position="41"/>
        <end position="64"/>
    </location>
</feature>